<proteinExistence type="predicted"/>
<dbReference type="EMBL" id="CP036501">
    <property type="protein sequence ID" value="UZP74711.1"/>
    <property type="molecule type" value="Genomic_DNA"/>
</dbReference>
<reference evidence="2 3" key="1">
    <citation type="submission" date="2019-02" db="EMBL/GenBank/DDBJ databases">
        <title>Halieaceae_genomes.</title>
        <authorList>
            <person name="Li S.-H."/>
        </authorList>
    </citation>
    <scope>NUCLEOTIDE SEQUENCE [LARGE SCALE GENOMIC DNA]</scope>
    <source>
        <strain evidence="2 3">JH123</strain>
    </source>
</reference>
<evidence type="ECO:0000313" key="2">
    <source>
        <dbReference type="EMBL" id="UZP74711.1"/>
    </source>
</evidence>
<gene>
    <name evidence="2" type="ORF">E0F26_08145</name>
</gene>
<feature type="transmembrane region" description="Helical" evidence="1">
    <location>
        <begin position="20"/>
        <end position="42"/>
    </location>
</feature>
<keyword evidence="1" id="KW-1133">Transmembrane helix</keyword>
<dbReference type="Pfam" id="PF16137">
    <property type="entry name" value="DUF4845"/>
    <property type="match status" value="1"/>
</dbReference>
<accession>A0ABY6Q7R0</accession>
<dbReference type="RefSeq" id="WP_279241170.1">
    <property type="nucleotide sequence ID" value="NZ_CP036501.1"/>
</dbReference>
<dbReference type="Proteomes" id="UP001317963">
    <property type="component" value="Chromosome"/>
</dbReference>
<sequence>MNKSWTATRQNQSGASTVQLLCYALSGWLVLTVLLRLTPIYLEHRVIVSVLETIVQEYDPADDTSLQLRKKLNNAWSLNSVDQVDASEVKIRRRRAQLTLQLEYEVDFPLVGGVRGVWSFEERLTTP</sequence>
<keyword evidence="1" id="KW-0472">Membrane</keyword>
<dbReference type="InterPro" id="IPR032314">
    <property type="entry name" value="DUF4845"/>
</dbReference>
<evidence type="ECO:0000313" key="3">
    <source>
        <dbReference type="Proteomes" id="UP001317963"/>
    </source>
</evidence>
<evidence type="ECO:0000256" key="1">
    <source>
        <dbReference type="SAM" id="Phobius"/>
    </source>
</evidence>
<protein>
    <submittedName>
        <fullName evidence="2">DUF4845 domain-containing protein</fullName>
    </submittedName>
</protein>
<keyword evidence="1" id="KW-0812">Transmembrane</keyword>
<name>A0ABY6Q7R0_9GAMM</name>
<organism evidence="2 3">
    <name type="scientific">Candidatus Paraluminiphilus aquimaris</name>
    <dbReference type="NCBI Taxonomy" id="2518994"/>
    <lineage>
        <taxon>Bacteria</taxon>
        <taxon>Pseudomonadati</taxon>
        <taxon>Pseudomonadota</taxon>
        <taxon>Gammaproteobacteria</taxon>
        <taxon>Cellvibrionales</taxon>
        <taxon>Halieaceae</taxon>
        <taxon>Candidatus Paraluminiphilus</taxon>
    </lineage>
</organism>
<keyword evidence="3" id="KW-1185">Reference proteome</keyword>